<keyword evidence="2" id="KW-0540">Nuclease</keyword>
<evidence type="ECO:0000256" key="5">
    <source>
        <dbReference type="ARBA" id="ARBA00022842"/>
    </source>
</evidence>
<accession>A0ABD5PVB6</accession>
<keyword evidence="4" id="KW-0378">Hydrolase</keyword>
<keyword evidence="9" id="KW-1185">Reference proteome</keyword>
<keyword evidence="3" id="KW-0479">Metal-binding</keyword>
<evidence type="ECO:0000256" key="1">
    <source>
        <dbReference type="ARBA" id="ARBA00001946"/>
    </source>
</evidence>
<evidence type="ECO:0000313" key="9">
    <source>
        <dbReference type="Proteomes" id="UP001595898"/>
    </source>
</evidence>
<evidence type="ECO:0000256" key="6">
    <source>
        <dbReference type="ARBA" id="ARBA00038093"/>
    </source>
</evidence>
<gene>
    <name evidence="8" type="ORF">ACFO5R_21595</name>
</gene>
<reference evidence="8 9" key="1">
    <citation type="journal article" date="2019" name="Int. J. Syst. Evol. Microbiol.">
        <title>The Global Catalogue of Microorganisms (GCM) 10K type strain sequencing project: providing services to taxonomists for standard genome sequencing and annotation.</title>
        <authorList>
            <consortium name="The Broad Institute Genomics Platform"/>
            <consortium name="The Broad Institute Genome Sequencing Center for Infectious Disease"/>
            <person name="Wu L."/>
            <person name="Ma J."/>
        </authorList>
    </citation>
    <scope>NUCLEOTIDE SEQUENCE [LARGE SCALE GENOMIC DNA]</scope>
    <source>
        <strain evidence="8 9">WLHS5</strain>
    </source>
</reference>
<name>A0ABD5PVB6_9EURY</name>
<evidence type="ECO:0000256" key="3">
    <source>
        <dbReference type="ARBA" id="ARBA00022723"/>
    </source>
</evidence>
<keyword evidence="5" id="KW-0460">Magnesium</keyword>
<dbReference type="GO" id="GO:0046872">
    <property type="term" value="F:metal ion binding"/>
    <property type="evidence" value="ECO:0007669"/>
    <property type="project" value="UniProtKB-KW"/>
</dbReference>
<dbReference type="InterPro" id="IPR050556">
    <property type="entry name" value="Type_II_TA_system_RNase"/>
</dbReference>
<dbReference type="RefSeq" id="WP_321575766.1">
    <property type="nucleotide sequence ID" value="NZ_JALIQP010000003.1"/>
</dbReference>
<dbReference type="Gene3D" id="3.40.50.1010">
    <property type="entry name" value="5'-nuclease"/>
    <property type="match status" value="1"/>
</dbReference>
<proteinExistence type="inferred from homology"/>
<dbReference type="EMBL" id="JBHSFA010000011">
    <property type="protein sequence ID" value="MFC4544530.1"/>
    <property type="molecule type" value="Genomic_DNA"/>
</dbReference>
<dbReference type="Proteomes" id="UP001595898">
    <property type="component" value="Unassembled WGS sequence"/>
</dbReference>
<comment type="similarity">
    <text evidence="6">Belongs to the PINc/VapC protein family.</text>
</comment>
<comment type="cofactor">
    <cofactor evidence="1">
        <name>Mg(2+)</name>
        <dbReference type="ChEBI" id="CHEBI:18420"/>
    </cofactor>
</comment>
<dbReference type="GO" id="GO:0016787">
    <property type="term" value="F:hydrolase activity"/>
    <property type="evidence" value="ECO:0007669"/>
    <property type="project" value="UniProtKB-KW"/>
</dbReference>
<dbReference type="GO" id="GO:0004518">
    <property type="term" value="F:nuclease activity"/>
    <property type="evidence" value="ECO:0007669"/>
    <property type="project" value="UniProtKB-KW"/>
</dbReference>
<dbReference type="SUPFAM" id="SSF88723">
    <property type="entry name" value="PIN domain-like"/>
    <property type="match status" value="1"/>
</dbReference>
<evidence type="ECO:0000256" key="2">
    <source>
        <dbReference type="ARBA" id="ARBA00022722"/>
    </source>
</evidence>
<dbReference type="InterPro" id="IPR002716">
    <property type="entry name" value="PIN_dom"/>
</dbReference>
<dbReference type="Pfam" id="PF01850">
    <property type="entry name" value="PIN"/>
    <property type="match status" value="1"/>
</dbReference>
<dbReference type="AlphaFoldDB" id="A0ABD5PVB6"/>
<organism evidence="8 9">
    <name type="scientific">Halosolutus amylolyticus</name>
    <dbReference type="NCBI Taxonomy" id="2932267"/>
    <lineage>
        <taxon>Archaea</taxon>
        <taxon>Methanobacteriati</taxon>
        <taxon>Methanobacteriota</taxon>
        <taxon>Stenosarchaea group</taxon>
        <taxon>Halobacteria</taxon>
        <taxon>Halobacteriales</taxon>
        <taxon>Natrialbaceae</taxon>
        <taxon>Halosolutus</taxon>
    </lineage>
</organism>
<comment type="caution">
    <text evidence="8">The sequence shown here is derived from an EMBL/GenBank/DDBJ whole genome shotgun (WGS) entry which is preliminary data.</text>
</comment>
<evidence type="ECO:0000256" key="4">
    <source>
        <dbReference type="ARBA" id="ARBA00022801"/>
    </source>
</evidence>
<protein>
    <submittedName>
        <fullName evidence="8">PIN domain-containing protein</fullName>
    </submittedName>
</protein>
<dbReference type="InterPro" id="IPR029060">
    <property type="entry name" value="PIN-like_dom_sf"/>
</dbReference>
<sequence length="137" mass="15023">METADDRGTARVSSITVMELWDGIHLAEATDRERAVVRTLLEDLREGPFDRDCATTAGQIDATLRRDGTTIEDADVMIAATALVHDVPVVTDDVDHFERIDGLEVLTYWPNLVDRRGSTCGRAVGGTRFRAVVEPPG</sequence>
<dbReference type="PANTHER" id="PTHR33653:SF1">
    <property type="entry name" value="RIBONUCLEASE VAPC2"/>
    <property type="match status" value="1"/>
</dbReference>
<feature type="domain" description="PIN" evidence="7">
    <location>
        <begin position="8"/>
        <end position="102"/>
    </location>
</feature>
<evidence type="ECO:0000313" key="8">
    <source>
        <dbReference type="EMBL" id="MFC4544530.1"/>
    </source>
</evidence>
<evidence type="ECO:0000259" key="7">
    <source>
        <dbReference type="Pfam" id="PF01850"/>
    </source>
</evidence>
<dbReference type="PANTHER" id="PTHR33653">
    <property type="entry name" value="RIBONUCLEASE VAPC2"/>
    <property type="match status" value="1"/>
</dbReference>